<dbReference type="PANTHER" id="PTHR36439:SF1">
    <property type="entry name" value="DUF1697 DOMAIN-CONTAINING PROTEIN"/>
    <property type="match status" value="1"/>
</dbReference>
<dbReference type="Gene3D" id="3.30.70.1280">
    <property type="entry name" value="SP0830-like domains"/>
    <property type="match status" value="1"/>
</dbReference>
<dbReference type="AlphaFoldDB" id="A0A9D1URM5"/>
<accession>A0A9D1URM5</accession>
<reference evidence="1" key="2">
    <citation type="submission" date="2021-04" db="EMBL/GenBank/DDBJ databases">
        <authorList>
            <person name="Gilroy R."/>
        </authorList>
    </citation>
    <scope>NUCLEOTIDE SEQUENCE</scope>
    <source>
        <strain evidence="1">ChiHejej3B27-3195</strain>
    </source>
</reference>
<gene>
    <name evidence="1" type="ORF">H9871_04115</name>
</gene>
<sequence>MCTLNIMDRRIVLVRAVNVGGTAKLPMAQWRELAESLGASDVATYIASGNLVCTIPGDHHGFDRALESAVEERFGFFREVISRSPQQVSAALTNHPFDVVEPKFSYVTFLAGVPTADAIAAARKVPTGEDRWEVVGAEMHIRYAEGAGRAQMKDAAIGRALGVAGTARNLNTVRKLVELAAC</sequence>
<dbReference type="EMBL" id="DXGD01000147">
    <property type="protein sequence ID" value="HIW99309.1"/>
    <property type="molecule type" value="Genomic_DNA"/>
</dbReference>
<dbReference type="InterPro" id="IPR012545">
    <property type="entry name" value="DUF1697"/>
</dbReference>
<evidence type="ECO:0000313" key="1">
    <source>
        <dbReference type="EMBL" id="HIW99309.1"/>
    </source>
</evidence>
<dbReference type="Pfam" id="PF08002">
    <property type="entry name" value="DUF1697"/>
    <property type="match status" value="1"/>
</dbReference>
<evidence type="ECO:0000313" key="2">
    <source>
        <dbReference type="Proteomes" id="UP000824151"/>
    </source>
</evidence>
<proteinExistence type="predicted"/>
<reference evidence="1" key="1">
    <citation type="journal article" date="2021" name="PeerJ">
        <title>Extensive microbial diversity within the chicken gut microbiome revealed by metagenomics and culture.</title>
        <authorList>
            <person name="Gilroy R."/>
            <person name="Ravi A."/>
            <person name="Getino M."/>
            <person name="Pursley I."/>
            <person name="Horton D.L."/>
            <person name="Alikhan N.F."/>
            <person name="Baker D."/>
            <person name="Gharbi K."/>
            <person name="Hall N."/>
            <person name="Watson M."/>
            <person name="Adriaenssens E.M."/>
            <person name="Foster-Nyarko E."/>
            <person name="Jarju S."/>
            <person name="Secka A."/>
            <person name="Antonio M."/>
            <person name="Oren A."/>
            <person name="Chaudhuri R.R."/>
            <person name="La Ragione R."/>
            <person name="Hildebrand F."/>
            <person name="Pallen M.J."/>
        </authorList>
    </citation>
    <scope>NUCLEOTIDE SEQUENCE</scope>
    <source>
        <strain evidence="1">ChiHejej3B27-3195</strain>
    </source>
</reference>
<dbReference type="Proteomes" id="UP000824151">
    <property type="component" value="Unassembled WGS sequence"/>
</dbReference>
<dbReference type="SUPFAM" id="SSF160379">
    <property type="entry name" value="SP0830-like"/>
    <property type="match status" value="1"/>
</dbReference>
<dbReference type="PANTHER" id="PTHR36439">
    <property type="entry name" value="BLL4334 PROTEIN"/>
    <property type="match status" value="1"/>
</dbReference>
<protein>
    <submittedName>
        <fullName evidence="1">DUF1697 domain-containing protein</fullName>
    </submittedName>
</protein>
<dbReference type="PIRSF" id="PIRSF008502">
    <property type="entry name" value="UCP008502"/>
    <property type="match status" value="1"/>
</dbReference>
<name>A0A9D1URM5_9MICC</name>
<organism evidence="1 2">
    <name type="scientific">Candidatus Nesterenkonia stercoripullorum</name>
    <dbReference type="NCBI Taxonomy" id="2838701"/>
    <lineage>
        <taxon>Bacteria</taxon>
        <taxon>Bacillati</taxon>
        <taxon>Actinomycetota</taxon>
        <taxon>Actinomycetes</taxon>
        <taxon>Micrococcales</taxon>
        <taxon>Micrococcaceae</taxon>
        <taxon>Nesterenkonia</taxon>
    </lineage>
</organism>
<comment type="caution">
    <text evidence="1">The sequence shown here is derived from an EMBL/GenBank/DDBJ whole genome shotgun (WGS) entry which is preliminary data.</text>
</comment>